<dbReference type="SMART" id="SM00389">
    <property type="entry name" value="HOX"/>
    <property type="match status" value="1"/>
</dbReference>
<dbReference type="OrthoDB" id="1920276at2759"/>
<accession>A0A8B7D0J9</accession>
<feature type="compositionally biased region" description="Polar residues" evidence="4">
    <location>
        <begin position="651"/>
        <end position="679"/>
    </location>
</feature>
<feature type="compositionally biased region" description="Basic and acidic residues" evidence="4">
    <location>
        <begin position="592"/>
        <end position="609"/>
    </location>
</feature>
<dbReference type="KEGG" id="pda:103722120"/>
<keyword evidence="6" id="KW-1185">Reference proteome</keyword>
<feature type="region of interest" description="Disordered" evidence="4">
    <location>
        <begin position="592"/>
        <end position="681"/>
    </location>
</feature>
<feature type="compositionally biased region" description="Basic and acidic residues" evidence="4">
    <location>
        <begin position="1054"/>
        <end position="1067"/>
    </location>
</feature>
<evidence type="ECO:0000313" key="6">
    <source>
        <dbReference type="Proteomes" id="UP000228380"/>
    </source>
</evidence>
<feature type="compositionally biased region" description="Low complexity" evidence="4">
    <location>
        <begin position="992"/>
        <end position="1006"/>
    </location>
</feature>
<dbReference type="PROSITE" id="PS50071">
    <property type="entry name" value="HOMEOBOX_2"/>
    <property type="match status" value="1"/>
</dbReference>
<dbReference type="Proteomes" id="UP000228380">
    <property type="component" value="Chromosome 3"/>
</dbReference>
<feature type="compositionally biased region" description="Acidic residues" evidence="4">
    <location>
        <begin position="625"/>
        <end position="634"/>
    </location>
</feature>
<dbReference type="AlphaFoldDB" id="A0A8B7D0J9"/>
<feature type="region of interest" description="Disordered" evidence="4">
    <location>
        <begin position="1053"/>
        <end position="1101"/>
    </location>
</feature>
<reference evidence="7" key="2">
    <citation type="submission" date="2025-08" db="UniProtKB">
        <authorList>
            <consortium name="RefSeq"/>
        </authorList>
    </citation>
    <scope>IDENTIFICATION</scope>
    <source>
        <tissue evidence="7">Young leaves</tissue>
    </source>
</reference>
<feature type="DNA-binding region" description="Homeobox" evidence="3">
    <location>
        <begin position="72"/>
        <end position="131"/>
    </location>
</feature>
<feature type="region of interest" description="Disordered" evidence="4">
    <location>
        <begin position="441"/>
        <end position="465"/>
    </location>
</feature>
<feature type="region of interest" description="Disordered" evidence="4">
    <location>
        <begin position="729"/>
        <end position="765"/>
    </location>
</feature>
<dbReference type="PANTHER" id="PTHR33400:SF6">
    <property type="entry name" value="HOMEOBOX PROTEIN LUMINIDEPENDENS"/>
    <property type="match status" value="1"/>
</dbReference>
<keyword evidence="3" id="KW-0539">Nucleus</keyword>
<dbReference type="InterPro" id="IPR001356">
    <property type="entry name" value="HD"/>
</dbReference>
<keyword evidence="2 3" id="KW-0238">DNA-binding</keyword>
<feature type="region of interest" description="Disordered" evidence="4">
    <location>
        <begin position="407"/>
        <end position="427"/>
    </location>
</feature>
<evidence type="ECO:0000256" key="3">
    <source>
        <dbReference type="PROSITE-ProRule" id="PRU00108"/>
    </source>
</evidence>
<comment type="subcellular location">
    <subcellularLocation>
        <location evidence="1 3">Nucleus</location>
    </subcellularLocation>
</comment>
<dbReference type="GO" id="GO:0003677">
    <property type="term" value="F:DNA binding"/>
    <property type="evidence" value="ECO:0007669"/>
    <property type="project" value="UniProtKB-UniRule"/>
</dbReference>
<evidence type="ECO:0000256" key="4">
    <source>
        <dbReference type="SAM" id="MobiDB-lite"/>
    </source>
</evidence>
<dbReference type="PANTHER" id="PTHR33400">
    <property type="entry name" value="ZINC FINGER CCCH DOMAIN-CONTAINING PROTEIN 6-RELATED"/>
    <property type="match status" value="1"/>
</dbReference>
<dbReference type="InterPro" id="IPR035441">
    <property type="entry name" value="TFIIS/LEDGF_dom_sf"/>
</dbReference>
<evidence type="ECO:0000259" key="5">
    <source>
        <dbReference type="PROSITE" id="PS50071"/>
    </source>
</evidence>
<reference evidence="6" key="1">
    <citation type="journal article" date="2019" name="Nat. Commun.">
        <title>Genome-wide association mapping of date palm fruit traits.</title>
        <authorList>
            <person name="Hazzouri K.M."/>
            <person name="Gros-Balthazard M."/>
            <person name="Flowers J.M."/>
            <person name="Copetti D."/>
            <person name="Lemansour A."/>
            <person name="Lebrun M."/>
            <person name="Masmoudi K."/>
            <person name="Ferrand S."/>
            <person name="Dhar M.I."/>
            <person name="Fresquez Z.A."/>
            <person name="Rosas U."/>
            <person name="Zhang J."/>
            <person name="Talag J."/>
            <person name="Lee S."/>
            <person name="Kudrna D."/>
            <person name="Powell R.F."/>
            <person name="Leitch I.J."/>
            <person name="Krueger R.R."/>
            <person name="Wing R.A."/>
            <person name="Amiri K.M.A."/>
            <person name="Purugganan M.D."/>
        </authorList>
    </citation>
    <scope>NUCLEOTIDE SEQUENCE [LARGE SCALE GENOMIC DNA]</scope>
    <source>
        <strain evidence="6">cv. Khalas</strain>
    </source>
</reference>
<dbReference type="GO" id="GO:0005634">
    <property type="term" value="C:nucleus"/>
    <property type="evidence" value="ECO:0007669"/>
    <property type="project" value="UniProtKB-SubCell"/>
</dbReference>
<feature type="compositionally biased region" description="Polar residues" evidence="4">
    <location>
        <begin position="502"/>
        <end position="514"/>
    </location>
</feature>
<feature type="compositionally biased region" description="Basic and acidic residues" evidence="4">
    <location>
        <begin position="737"/>
        <end position="746"/>
    </location>
</feature>
<feature type="domain" description="Homeobox" evidence="5">
    <location>
        <begin position="70"/>
        <end position="130"/>
    </location>
</feature>
<organism evidence="6 7">
    <name type="scientific">Phoenix dactylifera</name>
    <name type="common">Date palm</name>
    <dbReference type="NCBI Taxonomy" id="42345"/>
    <lineage>
        <taxon>Eukaryota</taxon>
        <taxon>Viridiplantae</taxon>
        <taxon>Streptophyta</taxon>
        <taxon>Embryophyta</taxon>
        <taxon>Tracheophyta</taxon>
        <taxon>Spermatophyta</taxon>
        <taxon>Magnoliopsida</taxon>
        <taxon>Liliopsida</taxon>
        <taxon>Arecaceae</taxon>
        <taxon>Coryphoideae</taxon>
        <taxon>Phoeniceae</taxon>
        <taxon>Phoenix</taxon>
    </lineage>
</organism>
<dbReference type="GO" id="GO:0010228">
    <property type="term" value="P:vegetative to reproductive phase transition of meristem"/>
    <property type="evidence" value="ECO:0007669"/>
    <property type="project" value="TreeGrafter"/>
</dbReference>
<evidence type="ECO:0000256" key="1">
    <source>
        <dbReference type="ARBA" id="ARBA00004123"/>
    </source>
</evidence>
<evidence type="ECO:0000313" key="7">
    <source>
        <dbReference type="RefSeq" id="XP_008810783.2"/>
    </source>
</evidence>
<name>A0A8B7D0J9_PHODC</name>
<gene>
    <name evidence="7" type="primary">LOC103722120</name>
</gene>
<feature type="compositionally biased region" description="Pro residues" evidence="4">
    <location>
        <begin position="748"/>
        <end position="758"/>
    </location>
</feature>
<protein>
    <submittedName>
        <fullName evidence="7">Homeobox protein LUMINIDEPENDENS-like</fullName>
    </submittedName>
</protein>
<feature type="compositionally biased region" description="Basic and acidic residues" evidence="4">
    <location>
        <begin position="1090"/>
        <end position="1101"/>
    </location>
</feature>
<dbReference type="SUPFAM" id="SSF46689">
    <property type="entry name" value="Homeodomain-like"/>
    <property type="match status" value="1"/>
</dbReference>
<dbReference type="RefSeq" id="XP_008810783.2">
    <property type="nucleotide sequence ID" value="XM_008812561.4"/>
</dbReference>
<dbReference type="GeneID" id="103722120"/>
<feature type="region of interest" description="Disordered" evidence="4">
    <location>
        <begin position="946"/>
        <end position="1021"/>
    </location>
</feature>
<sequence length="1101" mass="121679">MALVPGVSEGVLVDLNVGNSAESPMALLNSQRELFHSQIEQLQKLVVAQCKLTGVNPLSQEMAAGALSIKIGKKPRDLLNPKAVNYMQSIFSVKDTIGKKETREISALCGVTVTQVREFFAGQRSRVRKFVRLSRDKATRVDASRASSNGCSLSSEQFLPVSKEGSASSADNMMIREQIPVPGNAMVISIVRDGQQDTTDLKKVEEGPSCAALEELVPGIDTNDRKFLDNIFNLMRKEETFSGQVKLMEWVLQIHNSAVLVWFLTKGGLTILSTWLSQAALEEQTTVLLIIFKVLCHLPLHKALPVQMSAILQIVNRLRFYRTSDISNRARTLLSRWSKLFVRSQALKKPLINSSKDSQKEIIRKLRISEILSDESWQSKIDFPDILALTEDMENNRKSESKQALKLLPASTDGLSKKHGRSVPLPKTKERRKVLLVEQPDHKTSGRSVQLARAVPSKHSRPMSADDIQKAKMRAMFMKHKYDKADTSSSENKAPKTEDNNHAPSTSQTSNMLSASRIPQLLPPLRKDEETKPSISTTNILPKKQDTLVIPNPNTTSQEQLLEKLKCCQIQWKTPPEVIIDLKWRVGTGENGKEVEVQTQRNRREKESFYSKPQDIPLNPKEPWDLEMDFDDSLTPEIPIEPSPDADSIEDSSCTPCSSGASKDQTPATTSAPPINNGNPEPDLELLAVLLKNPDLVFALTSGKGKTMTSEEMVALLDMLKKNGVGLTELMNGATDGPKEKPKEPEPTSLPSPTPPSDPAARAGWKSEFSTCRITPVLKPHFPGSRVVSAPLPTAAPQTPSPAAVPPVVAKTQAPGLGLPQTSTTMFSVPELTVTINPTSQHHAPHNFLPELTVTINPTSQPNAPHNFLSKRPPTPSAHQIPNSIHALQHNSVPDHILPTKQHPVTNVPIASPSVPRQESFNHSPSPMTTLPALLPISSRPQPLLAEPPKVSPKISRWPPSAASAARIGRPNSTPDPWIGRSNGFSEPRPPNAQFFANQNNYNAYPKGPLQQPSVLPGSARDRNDILDRAELETWSPEGSPVRLSAFRGGQKFSDARRDHGQNHRPEWSGQWDPRNRDHCRPGSNRRWRDRGDGDRLHRRR</sequence>
<feature type="region of interest" description="Disordered" evidence="4">
    <location>
        <begin position="482"/>
        <end position="516"/>
    </location>
</feature>
<dbReference type="SUPFAM" id="SSF47676">
    <property type="entry name" value="Conserved domain common to transcription factors TFIIS, elongin A, CRSP70"/>
    <property type="match status" value="1"/>
</dbReference>
<evidence type="ECO:0000256" key="2">
    <source>
        <dbReference type="ARBA" id="ARBA00023125"/>
    </source>
</evidence>
<dbReference type="InterPro" id="IPR009057">
    <property type="entry name" value="Homeodomain-like_sf"/>
</dbReference>
<proteinExistence type="predicted"/>
<keyword evidence="3" id="KW-0371">Homeobox</keyword>